<evidence type="ECO:0000313" key="2">
    <source>
        <dbReference type="Proteomes" id="UP000184092"/>
    </source>
</evidence>
<organism evidence="1 2">
    <name type="scientific">Flavobacterium xinjiangense</name>
    <dbReference type="NCBI Taxonomy" id="178356"/>
    <lineage>
        <taxon>Bacteria</taxon>
        <taxon>Pseudomonadati</taxon>
        <taxon>Bacteroidota</taxon>
        <taxon>Flavobacteriia</taxon>
        <taxon>Flavobacteriales</taxon>
        <taxon>Flavobacteriaceae</taxon>
        <taxon>Flavobacterium</taxon>
    </lineage>
</organism>
<accession>A0A1M7LSK0</accession>
<proteinExistence type="predicted"/>
<protein>
    <submittedName>
        <fullName evidence="1">Uncharacterized protein</fullName>
    </submittedName>
</protein>
<keyword evidence="2" id="KW-1185">Reference proteome</keyword>
<dbReference type="Proteomes" id="UP000184092">
    <property type="component" value="Unassembled WGS sequence"/>
</dbReference>
<dbReference type="EMBL" id="FRCL01000007">
    <property type="protein sequence ID" value="SHM81052.1"/>
    <property type="molecule type" value="Genomic_DNA"/>
</dbReference>
<dbReference type="AlphaFoldDB" id="A0A1M7LSK0"/>
<reference evidence="2" key="1">
    <citation type="submission" date="2016-11" db="EMBL/GenBank/DDBJ databases">
        <authorList>
            <person name="Varghese N."/>
            <person name="Submissions S."/>
        </authorList>
    </citation>
    <scope>NUCLEOTIDE SEQUENCE [LARGE SCALE GENOMIC DNA]</scope>
    <source>
        <strain evidence="2">CGMCC 1.2749</strain>
    </source>
</reference>
<sequence length="80" mass="9723">MFLFDFTLITILLARISLVKLHKELQFFLQKKAYMVEYSHLIVNDIQMRVNDYFLNFQIIPVREIRDNLVDICLIGFRKR</sequence>
<name>A0A1M7LSK0_9FLAO</name>
<gene>
    <name evidence="1" type="ORF">SAMN05216269_107110</name>
</gene>
<evidence type="ECO:0000313" key="1">
    <source>
        <dbReference type="EMBL" id="SHM81052.1"/>
    </source>
</evidence>